<evidence type="ECO:0000313" key="10">
    <source>
        <dbReference type="Proteomes" id="UP001244011"/>
    </source>
</evidence>
<dbReference type="EMBL" id="MU838998">
    <property type="protein sequence ID" value="KAK1771706.1"/>
    <property type="molecule type" value="Genomic_DNA"/>
</dbReference>
<feature type="compositionally biased region" description="Basic and acidic residues" evidence="5">
    <location>
        <begin position="2397"/>
        <end position="2406"/>
    </location>
</feature>
<dbReference type="Pfam" id="PF11732">
    <property type="entry name" value="Thoc2"/>
    <property type="match status" value="1"/>
</dbReference>
<sequence>MPAPKRKRAERGLSDGGPSRPSPHRPGDTTLGQHERGYPDSGGRGGRGGRSTRRNDRRDSSQTYGGAPTPAPASPSLPRPSSASSQTAARVPAAPAAPPSFPLPSPIQSGYDYTVITDDRVSRWSKGGRKEVVDHGIQAQSEEDTVKLSIIFQELIHAVIDSRLAGNDAGRIVKDIVGSKPAEQEGHSFAFDPPTLFLDTISIDIESSEYRPQLRDFMAATEISPTLMRQVLDPPLLERMGLIRSTFSRVGIRLSTNLLYRQANYNLLREESEGYSKLTTELFTTSSTEPPSSETVQATFERVKGLIGTFDLDVGRVLDVTLDVFAAVLIKQFRFFIKFLRISSWWPRSQIRHSARKYVGGLPLWALPESYSWLPDGDDEVVLSEQRLQRDIAFWDRARQVHLDAFFELGGRQVADADDIRRANAVTDDDDADTEQQWIQTTRTLPLPGNRVAAQLLGFKLRFYNSEARDAEDVLPANLLYLAALLIKVGFISLSDLWPHLWPLDEDMENVRVARLKELEEKERANRPGGATNALMMAGALPDDMPSVSSIAARRDPAGASKAEADTKAKEAEAKPRLPEPEDQKVHLLKCLLTIGAIPESLFILGRYDWLPEAYPELLPLIHRILHHCVDKVYEQSRPIGTASPECPPKQMPDIDQTGVPKGTVKLGTPPPKRPLRWPYPDKSDTNEGSSYRFYWDEWADNVPVCQTVDDIFTLCSTFLNLSGVNIGKDSALLLKLVSIGNKSLAEDQSPQNLARWQDLLRRLLVPALSLTGSNSSAVSAVWDLLKQYPTHVRYTIYAEWFEGQISRLGPMKKAFARTRLETLSTMKRLSLTTIHQMARTLAKTAYASPGIVFKVALDQIESYSNLIEAFVECAKYFTNLGYDVLVWSLMSSLGGKQRSRTQESSVLLTSKWLQALSKFSGKVFERYSVMDPTPVLQYVNDQLYKGNSTDLVILTELISSMGGVVSDADFTDAQLRAMTGGDILRRETLKNLGDRREESARSASRLMRALVGTKLAGPLLVNIAQYRQSAIYKIPEAEAHIKFLATMVDDTHQVLVQYLDLLRSNLTPDEFDPLVPNVVLLMKDYGLDPSLAFMIGRASLVSQMMNPKSPIAASAKDADGDLSMEANGAPTLSSEPKQDAAEGGSIVDKMALDTDGKDGQAEPSAPSQTANGRKADPLLDCLQPVIEAMPTLIPTADIWQRISPEFYVIFWSLQLGDLTLPQSSYEAEHAKLRKKAEDVMKDRSDMSRNGMNRKDQKKRELLDKAEAIHDENKRHLERYHKTKVRLARETAAWFPGSMTKANATSDTILEQCILPRLHLSAIDSEYCFRMVKFLHESQAPNFKLMSLYDRFFNQNRLRAMIFTCTVREAEHLARFIKCILGDLSRWHGDKEAYEKEALGAREKSGKKTRSYLGFSTACDDDGKPTAFVEHDAFRDLLFRWHKNLNTALRSCLGGMEWMHIRNAITVLKTVIEFFPAITFMADKLLEQLKTITEREAATKNVSEGEEGHQRVDLSVAAQTAFSELQRRKPKCILVQAFRPGTTAGSKDEPKASASASASATPANLRPTAPEFKPSQPARSQPTADEEDGEVEDSRDNKSKLPSTAPATEDKRESTAAPKELPKDTGSSAPTKPSSGTATTTASSKPSTPKPAAAVPVTTMSGRSELNKPATIAPGSHGLPNRPSLPNRPDVPFPGLPANRFGNQFRPHDRREPLAPREPMAPREPHHRDPREVREVREVREPHPRDMRELREPRDPRDYRAPDGSRPERPDRPERPERQGRPERPDRPQEYPRSSDRRPAEGTLRDSGRPSERDWPSRSEPPIWNDHGLQDRDNRPPRESRGGGATRGHDGRAPPRDSHVATPPPATMSSRPGPHEPPPDAPRPRILDDDRPELMNPERAAALFAESRDSPPTRSPRDAGRDRPPRTESPRHQPDSGRDERHGRHRHSDYSAGRDTQRETTPSHIKGNRISEREGDRPSDRATEGPPFHGGPPPRPAESEHGRLRQQDPNYGRLNPIQSVADIPSGPRGRGRNSARVSSAMNGPPPPPQPPQRTDGRFASDANRPPSPDRPPPTGPSSSRSRRGQFDNNLNSPNSAVPLAPPNGRPDRPRQVNNASDSHVDRPHRAVDQPQTSGPPSHSRSAGMPPSNTPDRPPFPSGAPGSRLPAHSSLPNTPGMDVPTPTGPSSSNERMRPGGNRQLRGIQSTLNQAQADMSSVGTRGSSNTRKVGSRMSLTGSDAQVLAGPSPVSTPVHERHDPLRRETNSDRPPRYTEPIQSVADSRESRGGPNGEGYNPDWADQERVSSRRDHRERSDRSGRPSRRNSPERNPDREREPKDPRDFRDRRQGPSAPGGFPSTNPRDAEREQGPSRRSMRESGGANRDSFPGPGGRELTGANRETSHRSHRGDGPGGRGESGSGRGEDYGANGRGGGGRGGAGGGAFRDSRARPGDDRGEPTRDSRSRKRRSEEASGLMGSEREKRQRR</sequence>
<dbReference type="GO" id="GO:0003729">
    <property type="term" value="F:mRNA binding"/>
    <property type="evidence" value="ECO:0007669"/>
    <property type="project" value="TreeGrafter"/>
</dbReference>
<feature type="compositionally biased region" description="Basic and acidic residues" evidence="5">
    <location>
        <begin position="1906"/>
        <end position="1942"/>
    </location>
</feature>
<dbReference type="PANTHER" id="PTHR21597">
    <property type="entry name" value="THO2 PROTEIN"/>
    <property type="match status" value="1"/>
</dbReference>
<dbReference type="RefSeq" id="XP_060287919.1">
    <property type="nucleotide sequence ID" value="XM_060422253.1"/>
</dbReference>
<evidence type="ECO:0000256" key="1">
    <source>
        <dbReference type="ARBA" id="ARBA00004123"/>
    </source>
</evidence>
<feature type="compositionally biased region" description="Pro residues" evidence="5">
    <location>
        <begin position="2065"/>
        <end position="2075"/>
    </location>
</feature>
<accession>A0AAJ0C832</accession>
<evidence type="ECO:0000313" key="9">
    <source>
        <dbReference type="EMBL" id="KAK1771706.1"/>
    </source>
</evidence>
<feature type="compositionally biased region" description="Low complexity" evidence="5">
    <location>
        <begin position="1625"/>
        <end position="1659"/>
    </location>
</feature>
<feature type="compositionally biased region" description="Basic and acidic residues" evidence="5">
    <location>
        <begin position="2118"/>
        <end position="2127"/>
    </location>
</feature>
<feature type="domain" description="THO complex subunitTHOC2 N-terminal" evidence="7">
    <location>
        <begin position="842"/>
        <end position="918"/>
    </location>
</feature>
<keyword evidence="4" id="KW-0539">Nucleus</keyword>
<comment type="similarity">
    <text evidence="2">Belongs to the THOC2 family.</text>
</comment>
<dbReference type="GO" id="GO:0000445">
    <property type="term" value="C:THO complex part of transcription export complex"/>
    <property type="evidence" value="ECO:0007669"/>
    <property type="project" value="TreeGrafter"/>
</dbReference>
<feature type="region of interest" description="Disordered" evidence="5">
    <location>
        <begin position="553"/>
        <end position="580"/>
    </location>
</feature>
<feature type="region of interest" description="Disordered" evidence="5">
    <location>
        <begin position="1"/>
        <end position="107"/>
    </location>
</feature>
<dbReference type="InterPro" id="IPR021418">
    <property type="entry name" value="THO_THOC2_C"/>
</dbReference>
<feature type="compositionally biased region" description="Basic and acidic residues" evidence="5">
    <location>
        <begin position="2251"/>
        <end position="2269"/>
    </location>
</feature>
<feature type="compositionally biased region" description="Basic and acidic residues" evidence="5">
    <location>
        <begin position="1873"/>
        <end position="1893"/>
    </location>
</feature>
<feature type="region of interest" description="Disordered" evidence="5">
    <location>
        <begin position="1112"/>
        <end position="1177"/>
    </location>
</feature>
<evidence type="ECO:0000259" key="7">
    <source>
        <dbReference type="Pfam" id="PF11732"/>
    </source>
</evidence>
<feature type="compositionally biased region" description="Basic and acidic residues" evidence="5">
    <location>
        <begin position="2298"/>
        <end position="2345"/>
    </location>
</feature>
<feature type="compositionally biased region" description="Gly residues" evidence="5">
    <location>
        <begin position="2425"/>
        <end position="2439"/>
    </location>
</feature>
<feature type="compositionally biased region" description="Basic and acidic residues" evidence="5">
    <location>
        <begin position="1997"/>
        <end position="2006"/>
    </location>
</feature>
<feature type="compositionally biased region" description="Basic and acidic residues" evidence="5">
    <location>
        <begin position="1151"/>
        <end position="1161"/>
    </location>
</feature>
<feature type="compositionally biased region" description="Polar residues" evidence="5">
    <location>
        <begin position="2129"/>
        <end position="2140"/>
    </location>
</feature>
<organism evidence="9 10">
    <name type="scientific">Phialemonium atrogriseum</name>
    <dbReference type="NCBI Taxonomy" id="1093897"/>
    <lineage>
        <taxon>Eukaryota</taxon>
        <taxon>Fungi</taxon>
        <taxon>Dikarya</taxon>
        <taxon>Ascomycota</taxon>
        <taxon>Pezizomycotina</taxon>
        <taxon>Sordariomycetes</taxon>
        <taxon>Sordariomycetidae</taxon>
        <taxon>Cephalothecales</taxon>
        <taxon>Cephalothecaceae</taxon>
        <taxon>Phialemonium</taxon>
    </lineage>
</organism>
<feature type="compositionally biased region" description="Pro residues" evidence="5">
    <location>
        <begin position="95"/>
        <end position="105"/>
    </location>
</feature>
<feature type="domain" description="THO complex subunitTHOC2 C-terminal" evidence="6">
    <location>
        <begin position="1200"/>
        <end position="1525"/>
    </location>
</feature>
<evidence type="ECO:0000259" key="6">
    <source>
        <dbReference type="Pfam" id="PF11262"/>
    </source>
</evidence>
<gene>
    <name evidence="9" type="ORF">QBC33DRAFT_163782</name>
</gene>
<proteinExistence type="inferred from homology"/>
<dbReference type="GeneID" id="85305440"/>
<feature type="compositionally biased region" description="Gly residues" evidence="5">
    <location>
        <begin position="40"/>
        <end position="49"/>
    </location>
</feature>
<comment type="caution">
    <text evidence="9">The sequence shown here is derived from an EMBL/GenBank/DDBJ whole genome shotgun (WGS) entry which is preliminary data.</text>
</comment>
<comment type="subcellular location">
    <subcellularLocation>
        <location evidence="1">Nucleus</location>
    </subcellularLocation>
</comment>
<protein>
    <recommendedName>
        <fullName evidence="3">THO complex subunit 2</fullName>
    </recommendedName>
</protein>
<feature type="compositionally biased region" description="Gly residues" evidence="5">
    <location>
        <begin position="2407"/>
        <end position="2417"/>
    </location>
</feature>
<feature type="region of interest" description="Disordered" evidence="5">
    <location>
        <begin position="642"/>
        <end position="687"/>
    </location>
</feature>
<evidence type="ECO:0000256" key="2">
    <source>
        <dbReference type="ARBA" id="ARBA00007857"/>
    </source>
</evidence>
<dbReference type="Pfam" id="PF16134">
    <property type="entry name" value="THOC2_N"/>
    <property type="match status" value="1"/>
</dbReference>
<dbReference type="PANTHER" id="PTHR21597:SF0">
    <property type="entry name" value="THO COMPLEX SUBUNIT 2"/>
    <property type="match status" value="1"/>
</dbReference>
<feature type="compositionally biased region" description="Basic and acidic residues" evidence="5">
    <location>
        <begin position="1706"/>
        <end position="1817"/>
    </location>
</feature>
<dbReference type="InterPro" id="IPR040007">
    <property type="entry name" value="Tho2"/>
</dbReference>
<feature type="region of interest" description="Disordered" evidence="5">
    <location>
        <begin position="1238"/>
        <end position="1261"/>
    </location>
</feature>
<feature type="region of interest" description="Disordered" evidence="5">
    <location>
        <begin position="1541"/>
        <end position="2482"/>
    </location>
</feature>
<keyword evidence="10" id="KW-1185">Reference proteome</keyword>
<dbReference type="GO" id="GO:0006397">
    <property type="term" value="P:mRNA processing"/>
    <property type="evidence" value="ECO:0007669"/>
    <property type="project" value="InterPro"/>
</dbReference>
<evidence type="ECO:0000256" key="5">
    <source>
        <dbReference type="SAM" id="MobiDB-lite"/>
    </source>
</evidence>
<dbReference type="InterPro" id="IPR032302">
    <property type="entry name" value="THOC2_N"/>
</dbReference>
<feature type="compositionally biased region" description="Basic and acidic residues" evidence="5">
    <location>
        <begin position="1969"/>
        <end position="1983"/>
    </location>
</feature>
<evidence type="ECO:0000256" key="4">
    <source>
        <dbReference type="ARBA" id="ARBA00023242"/>
    </source>
</evidence>
<dbReference type="InterPro" id="IPR021726">
    <property type="entry name" value="THO_THOC2_N"/>
</dbReference>
<feature type="compositionally biased region" description="Polar residues" evidence="5">
    <location>
        <begin position="2201"/>
        <end position="2237"/>
    </location>
</feature>
<name>A0AAJ0C832_9PEZI</name>
<feature type="compositionally biased region" description="Pro residues" evidence="5">
    <location>
        <begin position="69"/>
        <end position="78"/>
    </location>
</feature>
<dbReference type="Pfam" id="PF11262">
    <property type="entry name" value="Tho2"/>
    <property type="match status" value="1"/>
</dbReference>
<dbReference type="Proteomes" id="UP001244011">
    <property type="component" value="Unassembled WGS sequence"/>
</dbReference>
<feature type="compositionally biased region" description="Polar residues" evidence="5">
    <location>
        <begin position="2086"/>
        <end position="2095"/>
    </location>
</feature>
<feature type="domain" description="THO complex subunit 2 N-terminal" evidence="8">
    <location>
        <begin position="116"/>
        <end position="840"/>
    </location>
</feature>
<feature type="compositionally biased region" description="Basic and acidic residues" evidence="5">
    <location>
        <begin position="1828"/>
        <end position="1859"/>
    </location>
</feature>
<reference evidence="9" key="1">
    <citation type="submission" date="2023-06" db="EMBL/GenBank/DDBJ databases">
        <title>Genome-scale phylogeny and comparative genomics of the fungal order Sordariales.</title>
        <authorList>
            <consortium name="Lawrence Berkeley National Laboratory"/>
            <person name="Hensen N."/>
            <person name="Bonometti L."/>
            <person name="Westerberg I."/>
            <person name="Brannstrom I.O."/>
            <person name="Guillou S."/>
            <person name="Cros-Aarteil S."/>
            <person name="Calhoun S."/>
            <person name="Haridas S."/>
            <person name="Kuo A."/>
            <person name="Mondo S."/>
            <person name="Pangilinan J."/>
            <person name="Riley R."/>
            <person name="Labutti K."/>
            <person name="Andreopoulos B."/>
            <person name="Lipzen A."/>
            <person name="Chen C."/>
            <person name="Yanf M."/>
            <person name="Daum C."/>
            <person name="Ng V."/>
            <person name="Clum A."/>
            <person name="Steindorff A."/>
            <person name="Ohm R."/>
            <person name="Martin F."/>
            <person name="Silar P."/>
            <person name="Natvig D."/>
            <person name="Lalanne C."/>
            <person name="Gautier V."/>
            <person name="Ament-Velasquez S.L."/>
            <person name="Kruys A."/>
            <person name="Hutchinson M.I."/>
            <person name="Powell A.J."/>
            <person name="Barry K."/>
            <person name="Miller A.N."/>
            <person name="Grigoriev I.V."/>
            <person name="Debuchy R."/>
            <person name="Gladieux P."/>
            <person name="Thoren M.H."/>
            <person name="Johannesson H."/>
        </authorList>
    </citation>
    <scope>NUCLEOTIDE SEQUENCE</scope>
    <source>
        <strain evidence="9">8032-3</strain>
    </source>
</reference>
<dbReference type="GO" id="GO:0006406">
    <property type="term" value="P:mRNA export from nucleus"/>
    <property type="evidence" value="ECO:0007669"/>
    <property type="project" value="InterPro"/>
</dbReference>
<feature type="compositionally biased region" description="Pro residues" evidence="5">
    <location>
        <begin position="2147"/>
        <end position="2157"/>
    </location>
</feature>
<feature type="compositionally biased region" description="Basic and acidic residues" evidence="5">
    <location>
        <begin position="2441"/>
        <end position="2458"/>
    </location>
</feature>
<feature type="compositionally biased region" description="Low complexity" evidence="5">
    <location>
        <begin position="79"/>
        <end position="94"/>
    </location>
</feature>
<evidence type="ECO:0000256" key="3">
    <source>
        <dbReference type="ARBA" id="ARBA00019596"/>
    </source>
</evidence>
<feature type="compositionally biased region" description="Basic and acidic residues" evidence="5">
    <location>
        <begin position="2359"/>
        <end position="2373"/>
    </location>
</feature>
<evidence type="ECO:0000259" key="8">
    <source>
        <dbReference type="Pfam" id="PF16134"/>
    </source>
</evidence>